<keyword evidence="3" id="KW-0408">Iron</keyword>
<evidence type="ECO:0000256" key="1">
    <source>
        <dbReference type="ARBA" id="ARBA00001954"/>
    </source>
</evidence>
<dbReference type="Gene3D" id="3.40.366.30">
    <property type="entry name" value="50S ribosomal protein L16 arginine hydroxylase, Chain A, Domain 2"/>
    <property type="match status" value="1"/>
</dbReference>
<reference evidence="5" key="1">
    <citation type="submission" date="2018-06" db="EMBL/GenBank/DDBJ databases">
        <authorList>
            <person name="Zhirakovskaya E."/>
        </authorList>
    </citation>
    <scope>NUCLEOTIDE SEQUENCE</scope>
</reference>
<dbReference type="Gene3D" id="2.60.120.650">
    <property type="entry name" value="Cupin"/>
    <property type="match status" value="1"/>
</dbReference>
<dbReference type="GO" id="GO:0016706">
    <property type="term" value="F:2-oxoglutarate-dependent dioxygenase activity"/>
    <property type="evidence" value="ECO:0007669"/>
    <property type="project" value="TreeGrafter"/>
</dbReference>
<dbReference type="Pfam" id="PF08007">
    <property type="entry name" value="JmjC_2"/>
    <property type="match status" value="1"/>
</dbReference>
<dbReference type="PANTHER" id="PTHR13096:SF8">
    <property type="entry name" value="RIBOSOMAL OXYGENASE 1"/>
    <property type="match status" value="1"/>
</dbReference>
<evidence type="ECO:0000259" key="4">
    <source>
        <dbReference type="PROSITE" id="PS51184"/>
    </source>
</evidence>
<dbReference type="GO" id="GO:0046872">
    <property type="term" value="F:metal ion binding"/>
    <property type="evidence" value="ECO:0007669"/>
    <property type="project" value="UniProtKB-KW"/>
</dbReference>
<dbReference type="SUPFAM" id="SSF51197">
    <property type="entry name" value="Clavaminate synthase-like"/>
    <property type="match status" value="1"/>
</dbReference>
<accession>A0A3B0X165</accession>
<dbReference type="PROSITE" id="PS51184">
    <property type="entry name" value="JMJC"/>
    <property type="match status" value="1"/>
</dbReference>
<feature type="domain" description="JmjC" evidence="4">
    <location>
        <begin position="107"/>
        <end position="242"/>
    </location>
</feature>
<evidence type="ECO:0000313" key="5">
    <source>
        <dbReference type="EMBL" id="VAW50376.1"/>
    </source>
</evidence>
<protein>
    <recommendedName>
        <fullName evidence="4">JmjC domain-containing protein</fullName>
    </recommendedName>
</protein>
<keyword evidence="2" id="KW-0479">Metal-binding</keyword>
<dbReference type="AlphaFoldDB" id="A0A3B0X165"/>
<organism evidence="5">
    <name type="scientific">hydrothermal vent metagenome</name>
    <dbReference type="NCBI Taxonomy" id="652676"/>
    <lineage>
        <taxon>unclassified sequences</taxon>
        <taxon>metagenomes</taxon>
        <taxon>ecological metagenomes</taxon>
    </lineage>
</organism>
<sequence length="402" mass="45145">MPLSKQKTFDPLNSLGKTSIDEFLSHYWQKKPLIIRNAFPDLQSPLSADELAGLACEDHVNARLVIEKNKDKNWQVEFGPFQESRFTHLPPSGWSLLVSDVEKHYPESKFLLNAFRFIPDWRVDDLMISYAPTGSSVGAHTDAYDVFLIQLSGQRLWKVSEDFSPEVLDDTDLCILKNFSSEQESLLKTGDILYLPPNVAHHGIAQASTDHDGNEEHCMTASVGFRAPSINSMANDYIHFISENIASDKRYRDTAPTVPTHHAEITNDTVTQFINHLKQGMTLEHEQVKQWLGQYCSDNKAFENITLNMPLTHHESLPEFSAGTSLDQSPYSHFLFSPNGNGALLFVDGASYNVSKGFAEVICENDNIDTQKLKDNMRKYDAAALLILINNGAVLLSHESTN</sequence>
<evidence type="ECO:0000256" key="3">
    <source>
        <dbReference type="ARBA" id="ARBA00023004"/>
    </source>
</evidence>
<proteinExistence type="predicted"/>
<dbReference type="EMBL" id="UOFE01000002">
    <property type="protein sequence ID" value="VAW50376.1"/>
    <property type="molecule type" value="Genomic_DNA"/>
</dbReference>
<name>A0A3B0X165_9ZZZZ</name>
<comment type="cofactor">
    <cofactor evidence="1">
        <name>Fe(2+)</name>
        <dbReference type="ChEBI" id="CHEBI:29033"/>
    </cofactor>
</comment>
<dbReference type="InterPro" id="IPR039994">
    <property type="entry name" value="NO66-like"/>
</dbReference>
<dbReference type="InterPro" id="IPR003347">
    <property type="entry name" value="JmjC_dom"/>
</dbReference>
<gene>
    <name evidence="5" type="ORF">MNBD_GAMMA05-1397</name>
</gene>
<evidence type="ECO:0000256" key="2">
    <source>
        <dbReference type="ARBA" id="ARBA00022723"/>
    </source>
</evidence>
<dbReference type="PANTHER" id="PTHR13096">
    <property type="entry name" value="MINA53 MYC INDUCED NUCLEAR ANTIGEN"/>
    <property type="match status" value="1"/>
</dbReference>